<comment type="caution">
    <text evidence="2">The sequence shown here is derived from an EMBL/GenBank/DDBJ whole genome shotgun (WGS) entry which is preliminary data.</text>
</comment>
<feature type="compositionally biased region" description="Basic and acidic residues" evidence="1">
    <location>
        <begin position="101"/>
        <end position="113"/>
    </location>
</feature>
<feature type="compositionally biased region" description="Basic and acidic residues" evidence="1">
    <location>
        <begin position="76"/>
        <end position="93"/>
    </location>
</feature>
<evidence type="ECO:0000313" key="2">
    <source>
        <dbReference type="EMBL" id="RRT55645.1"/>
    </source>
</evidence>
<gene>
    <name evidence="2" type="ORF">B296_00048288</name>
</gene>
<organism evidence="2 3">
    <name type="scientific">Ensete ventricosum</name>
    <name type="common">Abyssinian banana</name>
    <name type="synonym">Musa ensete</name>
    <dbReference type="NCBI Taxonomy" id="4639"/>
    <lineage>
        <taxon>Eukaryota</taxon>
        <taxon>Viridiplantae</taxon>
        <taxon>Streptophyta</taxon>
        <taxon>Embryophyta</taxon>
        <taxon>Tracheophyta</taxon>
        <taxon>Spermatophyta</taxon>
        <taxon>Magnoliopsida</taxon>
        <taxon>Liliopsida</taxon>
        <taxon>Zingiberales</taxon>
        <taxon>Musaceae</taxon>
        <taxon>Ensete</taxon>
    </lineage>
</organism>
<evidence type="ECO:0000256" key="1">
    <source>
        <dbReference type="SAM" id="MobiDB-lite"/>
    </source>
</evidence>
<dbReference type="PROSITE" id="PS50890">
    <property type="entry name" value="PUA"/>
    <property type="match status" value="1"/>
</dbReference>
<dbReference type="AlphaFoldDB" id="A0A426YVB0"/>
<feature type="region of interest" description="Disordered" evidence="1">
    <location>
        <begin position="76"/>
        <end position="130"/>
    </location>
</feature>
<sequence length="130" mass="15520">MTKYPTHRHPKLEFFLAEHRFRRLFLFAVKNEVLLVRIRHEDYRRQRSLSPPLPYQHIASTPGFLAPIPVGRSLKSRAEIRRTGHDSDVLDLRHGRRDRREKKNDDEQEEVKPKGRLHLVRGRRSGERSL</sequence>
<dbReference type="Proteomes" id="UP000287651">
    <property type="component" value="Unassembled WGS sequence"/>
</dbReference>
<name>A0A426YVB0_ENSVE</name>
<proteinExistence type="predicted"/>
<dbReference type="EMBL" id="AMZH03009988">
    <property type="protein sequence ID" value="RRT55645.1"/>
    <property type="molecule type" value="Genomic_DNA"/>
</dbReference>
<reference evidence="2 3" key="1">
    <citation type="journal article" date="2014" name="Agronomy (Basel)">
        <title>A Draft Genome Sequence for Ensete ventricosum, the Drought-Tolerant Tree Against Hunger.</title>
        <authorList>
            <person name="Harrison J."/>
            <person name="Moore K.A."/>
            <person name="Paszkiewicz K."/>
            <person name="Jones T."/>
            <person name="Grant M."/>
            <person name="Ambacheew D."/>
            <person name="Muzemil S."/>
            <person name="Studholme D.J."/>
        </authorList>
    </citation>
    <scope>NUCLEOTIDE SEQUENCE [LARGE SCALE GENOMIC DNA]</scope>
</reference>
<accession>A0A426YVB0</accession>
<evidence type="ECO:0000313" key="3">
    <source>
        <dbReference type="Proteomes" id="UP000287651"/>
    </source>
</evidence>
<protein>
    <submittedName>
        <fullName evidence="2">Uncharacterized protein</fullName>
    </submittedName>
</protein>
<feature type="compositionally biased region" description="Basic residues" evidence="1">
    <location>
        <begin position="114"/>
        <end position="123"/>
    </location>
</feature>